<evidence type="ECO:0000313" key="2">
    <source>
        <dbReference type="Proteomes" id="UP000012488"/>
    </source>
</evidence>
<name>A0A6B9FPM9_9HYPH</name>
<dbReference type="EMBL" id="CP043538">
    <property type="protein sequence ID" value="QGY04593.1"/>
    <property type="molecule type" value="Genomic_DNA"/>
</dbReference>
<dbReference type="Proteomes" id="UP000012488">
    <property type="component" value="Chromosome"/>
</dbReference>
<accession>A0A6B9FPM9</accession>
<dbReference type="KEGG" id="mmes:MMSR116_23795"/>
<organism evidence="1 2">
    <name type="scientific">Methylobacterium mesophilicum SR1.6/6</name>
    <dbReference type="NCBI Taxonomy" id="908290"/>
    <lineage>
        <taxon>Bacteria</taxon>
        <taxon>Pseudomonadati</taxon>
        <taxon>Pseudomonadota</taxon>
        <taxon>Alphaproteobacteria</taxon>
        <taxon>Hyphomicrobiales</taxon>
        <taxon>Methylobacteriaceae</taxon>
        <taxon>Methylobacterium</taxon>
    </lineage>
</organism>
<dbReference type="RefSeq" id="WP_010686052.1">
    <property type="nucleotide sequence ID" value="NZ_CP043538.1"/>
</dbReference>
<sequence>MRTWMVAGAAILALTVGSDAAQARGGRGFARLFSGHSHTSYRSAALNQPSRVHAEPRAGILGYRPALVLAPKPVAPVVAASAALPASSAETLVPDVPAAPPTHVETSPPAPIREARALRPSCAPGRMVGGSGSEGTGFCLIN</sequence>
<reference evidence="1 2" key="1">
    <citation type="journal article" date="2012" name="Genet. Mol. Biol.">
        <title>Analysis of 16S rRNA and mxaF genes revealing insights into Methylobacterium niche-specific plant association.</title>
        <authorList>
            <person name="Dourado M.N."/>
            <person name="Andreote F.D."/>
            <person name="Dini-Andreote F."/>
            <person name="Conti R."/>
            <person name="Araujo J.M."/>
            <person name="Araujo W.L."/>
        </authorList>
    </citation>
    <scope>NUCLEOTIDE SEQUENCE [LARGE SCALE GENOMIC DNA]</scope>
    <source>
        <strain evidence="1 2">SR1.6/6</strain>
    </source>
</reference>
<reference evidence="1 2" key="2">
    <citation type="journal article" date="2013" name="Genome Announc.">
        <title>Draft Genome Sequence of Methylobacterium mesophilicum Strain SR1.6/6, Isolated from Citrus sinensis.</title>
        <authorList>
            <person name="Marinho Almeida D."/>
            <person name="Dini-Andreote F."/>
            <person name="Camargo Neves A.A."/>
            <person name="Juca Ramos R.T."/>
            <person name="Andreote F.D."/>
            <person name="Carneiro A.R."/>
            <person name="Oliveira de Souza Lima A."/>
            <person name="Caracciolo Gomes de Sa P.H."/>
            <person name="Ribeiro Barbosa M.S."/>
            <person name="Araujo W.L."/>
            <person name="Silva A."/>
        </authorList>
    </citation>
    <scope>NUCLEOTIDE SEQUENCE [LARGE SCALE GENOMIC DNA]</scope>
    <source>
        <strain evidence="1 2">SR1.6/6</strain>
    </source>
</reference>
<proteinExistence type="predicted"/>
<evidence type="ECO:0000313" key="1">
    <source>
        <dbReference type="EMBL" id="QGY04593.1"/>
    </source>
</evidence>
<protein>
    <submittedName>
        <fullName evidence="1">Uncharacterized protein</fullName>
    </submittedName>
</protein>
<gene>
    <name evidence="1" type="ORF">MMSR116_23795</name>
</gene>
<dbReference type="AlphaFoldDB" id="A0A6B9FPM9"/>